<gene>
    <name evidence="1" type="ORF">ACHAWO_009040</name>
</gene>
<name>A0ABD3QYF5_9STRA</name>
<comment type="caution">
    <text evidence="1">The sequence shown here is derived from an EMBL/GenBank/DDBJ whole genome shotgun (WGS) entry which is preliminary data.</text>
</comment>
<dbReference type="AlphaFoldDB" id="A0ABD3QYF5"/>
<keyword evidence="2" id="KW-1185">Reference proteome</keyword>
<evidence type="ECO:0000313" key="1">
    <source>
        <dbReference type="EMBL" id="KAL3805238.1"/>
    </source>
</evidence>
<reference evidence="1 2" key="1">
    <citation type="submission" date="2024-10" db="EMBL/GenBank/DDBJ databases">
        <title>Updated reference genomes for cyclostephanoid diatoms.</title>
        <authorList>
            <person name="Roberts W.R."/>
            <person name="Alverson A.J."/>
        </authorList>
    </citation>
    <scope>NUCLEOTIDE SEQUENCE [LARGE SCALE GENOMIC DNA]</scope>
    <source>
        <strain evidence="1 2">AJA010-31</strain>
    </source>
</reference>
<dbReference type="Gene3D" id="3.40.720.10">
    <property type="entry name" value="Alkaline Phosphatase, subunit A"/>
    <property type="match status" value="1"/>
</dbReference>
<protein>
    <recommendedName>
        <fullName evidence="3">N-sulphoglucosamine sulphohydrolase C-terminal domain-containing protein</fullName>
    </recommendedName>
</protein>
<evidence type="ECO:0000313" key="2">
    <source>
        <dbReference type="Proteomes" id="UP001530400"/>
    </source>
</evidence>
<dbReference type="EMBL" id="JALLPJ020000009">
    <property type="protein sequence ID" value="KAL3805238.1"/>
    <property type="molecule type" value="Genomic_DNA"/>
</dbReference>
<dbReference type="InterPro" id="IPR017850">
    <property type="entry name" value="Alkaline_phosphatase_core_sf"/>
</dbReference>
<sequence length="68" mass="8049">MAVPASEALVRKHYMYMFWPDWDFEQLFDMDTDPGELEDISNSTDPKVKEVLKDMKSRFAELKSKTKM</sequence>
<evidence type="ECO:0008006" key="3">
    <source>
        <dbReference type="Google" id="ProtNLM"/>
    </source>
</evidence>
<organism evidence="1 2">
    <name type="scientific">Cyclotella atomus</name>
    <dbReference type="NCBI Taxonomy" id="382360"/>
    <lineage>
        <taxon>Eukaryota</taxon>
        <taxon>Sar</taxon>
        <taxon>Stramenopiles</taxon>
        <taxon>Ochrophyta</taxon>
        <taxon>Bacillariophyta</taxon>
        <taxon>Coscinodiscophyceae</taxon>
        <taxon>Thalassiosirophycidae</taxon>
        <taxon>Stephanodiscales</taxon>
        <taxon>Stephanodiscaceae</taxon>
        <taxon>Cyclotella</taxon>
    </lineage>
</organism>
<accession>A0ABD3QYF5</accession>
<dbReference type="Proteomes" id="UP001530400">
    <property type="component" value="Unassembled WGS sequence"/>
</dbReference>
<proteinExistence type="predicted"/>
<dbReference type="SUPFAM" id="SSF53649">
    <property type="entry name" value="Alkaline phosphatase-like"/>
    <property type="match status" value="1"/>
</dbReference>